<dbReference type="InterPro" id="IPR018253">
    <property type="entry name" value="DnaJ_domain_CS"/>
</dbReference>
<dbReference type="Proteomes" id="UP000652761">
    <property type="component" value="Unassembled WGS sequence"/>
</dbReference>
<feature type="region of interest" description="Disordered" evidence="1">
    <location>
        <begin position="268"/>
        <end position="358"/>
    </location>
</feature>
<dbReference type="GO" id="GO:0005783">
    <property type="term" value="C:endoplasmic reticulum"/>
    <property type="evidence" value="ECO:0007669"/>
    <property type="project" value="UniProtKB-ARBA"/>
</dbReference>
<evidence type="ECO:0000313" key="3">
    <source>
        <dbReference type="EMBL" id="MQL87401.1"/>
    </source>
</evidence>
<dbReference type="EMBL" id="NMUH01000975">
    <property type="protein sequence ID" value="MQL87401.1"/>
    <property type="molecule type" value="Genomic_DNA"/>
</dbReference>
<feature type="compositionally biased region" description="Gly residues" evidence="1">
    <location>
        <begin position="167"/>
        <end position="179"/>
    </location>
</feature>
<dbReference type="Gene3D" id="1.10.287.110">
    <property type="entry name" value="DnaJ domain"/>
    <property type="match status" value="1"/>
</dbReference>
<feature type="compositionally biased region" description="Basic and acidic residues" evidence="1">
    <location>
        <begin position="378"/>
        <end position="401"/>
    </location>
</feature>
<gene>
    <name evidence="3" type="ORF">Taro_019952</name>
</gene>
<proteinExistence type="predicted"/>
<dbReference type="CDD" id="cd06257">
    <property type="entry name" value="DnaJ"/>
    <property type="match status" value="1"/>
</dbReference>
<evidence type="ECO:0000313" key="4">
    <source>
        <dbReference type="Proteomes" id="UP000652761"/>
    </source>
</evidence>
<dbReference type="InterPro" id="IPR036869">
    <property type="entry name" value="J_dom_sf"/>
</dbReference>
<dbReference type="OrthoDB" id="10250354at2759"/>
<dbReference type="PROSITE" id="PS50076">
    <property type="entry name" value="DNAJ_2"/>
    <property type="match status" value="1"/>
</dbReference>
<dbReference type="AlphaFoldDB" id="A0A843UV44"/>
<reference evidence="3" key="1">
    <citation type="submission" date="2017-07" db="EMBL/GenBank/DDBJ databases">
        <title>Taro Niue Genome Assembly and Annotation.</title>
        <authorList>
            <person name="Atibalentja N."/>
            <person name="Keating K."/>
            <person name="Fields C.J."/>
        </authorList>
    </citation>
    <scope>NUCLEOTIDE SEQUENCE</scope>
    <source>
        <strain evidence="3">Niue_2</strain>
        <tissue evidence="3">Leaf</tissue>
    </source>
</reference>
<evidence type="ECO:0000256" key="1">
    <source>
        <dbReference type="SAM" id="MobiDB-lite"/>
    </source>
</evidence>
<dbReference type="PANTHER" id="PTHR45496">
    <property type="entry name" value="CHAPERONE DNAJ-DOMAIN SUPERFAMILY PROTEIN"/>
    <property type="match status" value="1"/>
</dbReference>
<name>A0A843UV44_COLES</name>
<dbReference type="SUPFAM" id="SSF46565">
    <property type="entry name" value="Chaperone J-domain"/>
    <property type="match status" value="1"/>
</dbReference>
<sequence>MLAMETRAGAGAGGMEALRLLGMAEQLLGARDLPRSRAFAERAMEADPLLDGPERVLAAADVLLAAERRRVNNHVDWYAVLQLDGPAAAVSALRLQYRRLALLLRPEPRAGGLNLFSSSSFSYSAAVADEAFKLVCDAWAVLSDPAKKGLYDKEIEIAAAASKQGSDGRGGGGQNSGEGAGEKASVEAEIDGGPPFWTACTSCCYVYQYVRGYDGRTLLCQNCRKAFQATELACAPSVVPGMDMYFCSWGLFPLGFPGGPNFTWPTVPTSANGQRVRGVRWRKKLSSDSSDSSDVDEDWNPKSARKKQNRKSSASRNGMVNGKVISGNNVGYETTGTPSASQRPLRKTRAKVMAKGDTSQAACFDDGGVVASGEAEVDAEHANEDNGEARQGAETRADGKKNPQRPGCSRAVEESVEDLNLNFTVDINAAAAIIESMAPFVTVNSGIKLTILGYKMVMYELSPTGEARLTAAYSDAADASGGERLSG</sequence>
<dbReference type="InterPro" id="IPR053052">
    <property type="entry name" value="Imprinting_Balance_Reg"/>
</dbReference>
<dbReference type="PANTHER" id="PTHR45496:SF1">
    <property type="entry name" value="CHAPERONE DNAJ-DOMAIN SUPERFAMILY PROTEIN"/>
    <property type="match status" value="1"/>
</dbReference>
<feature type="domain" description="J" evidence="2">
    <location>
        <begin position="76"/>
        <end position="155"/>
    </location>
</feature>
<organism evidence="3 4">
    <name type="scientific">Colocasia esculenta</name>
    <name type="common">Wild taro</name>
    <name type="synonym">Arum esculentum</name>
    <dbReference type="NCBI Taxonomy" id="4460"/>
    <lineage>
        <taxon>Eukaryota</taxon>
        <taxon>Viridiplantae</taxon>
        <taxon>Streptophyta</taxon>
        <taxon>Embryophyta</taxon>
        <taxon>Tracheophyta</taxon>
        <taxon>Spermatophyta</taxon>
        <taxon>Magnoliopsida</taxon>
        <taxon>Liliopsida</taxon>
        <taxon>Araceae</taxon>
        <taxon>Aroideae</taxon>
        <taxon>Colocasieae</taxon>
        <taxon>Colocasia</taxon>
    </lineage>
</organism>
<dbReference type="SMART" id="SM00271">
    <property type="entry name" value="DnaJ"/>
    <property type="match status" value="1"/>
</dbReference>
<dbReference type="InterPro" id="IPR001623">
    <property type="entry name" value="DnaJ_domain"/>
</dbReference>
<feature type="compositionally biased region" description="Polar residues" evidence="1">
    <location>
        <begin position="326"/>
        <end position="342"/>
    </location>
</feature>
<dbReference type="PROSITE" id="PS00636">
    <property type="entry name" value="DNAJ_1"/>
    <property type="match status" value="1"/>
</dbReference>
<comment type="caution">
    <text evidence="3">The sequence shown here is derived from an EMBL/GenBank/DDBJ whole genome shotgun (WGS) entry which is preliminary data.</text>
</comment>
<keyword evidence="4" id="KW-1185">Reference proteome</keyword>
<feature type="region of interest" description="Disordered" evidence="1">
    <location>
        <begin position="375"/>
        <end position="410"/>
    </location>
</feature>
<protein>
    <recommendedName>
        <fullName evidence="2">J domain-containing protein</fullName>
    </recommendedName>
</protein>
<accession>A0A843UV44</accession>
<feature type="region of interest" description="Disordered" evidence="1">
    <location>
        <begin position="162"/>
        <end position="185"/>
    </location>
</feature>
<evidence type="ECO:0000259" key="2">
    <source>
        <dbReference type="PROSITE" id="PS50076"/>
    </source>
</evidence>